<gene>
    <name evidence="2" type="ORF">H9629_05310</name>
</gene>
<reference evidence="2 3" key="1">
    <citation type="submission" date="2020-08" db="EMBL/GenBank/DDBJ databases">
        <title>A Genomic Blueprint of the Chicken Gut Microbiome.</title>
        <authorList>
            <person name="Gilroy R."/>
            <person name="Ravi A."/>
            <person name="Getino M."/>
            <person name="Pursley I."/>
            <person name="Horton D.L."/>
            <person name="Alikhan N.-F."/>
            <person name="Baker D."/>
            <person name="Gharbi K."/>
            <person name="Hall N."/>
            <person name="Watson M."/>
            <person name="Adriaenssens E.M."/>
            <person name="Foster-Nyarko E."/>
            <person name="Jarju S."/>
            <person name="Secka A."/>
            <person name="Antonio M."/>
            <person name="Oren A."/>
            <person name="Chaudhuri R."/>
            <person name="La Ragione R.M."/>
            <person name="Hildebrand F."/>
            <person name="Pallen M.J."/>
        </authorList>
    </citation>
    <scope>NUCLEOTIDE SEQUENCE [LARGE SCALE GENOMIC DNA]</scope>
    <source>
        <strain evidence="2 3">Sa1BUA6</strain>
    </source>
</reference>
<evidence type="ECO:0000256" key="1">
    <source>
        <dbReference type="SAM" id="Phobius"/>
    </source>
</evidence>
<name>A0ABR8VVG1_9GAMM</name>
<sequence length="124" mass="13968">MSNVEVVNPSDDSGYSWARAFRDIGIQAINTGQFPFFCMFIIAILFLFRLPPETLSTISLEVVNNFRTYVLSGYSLFGITLICVSLYVKVLKKRHKEQLVKQNALIEKLKEDLKISTTSTGGVL</sequence>
<keyword evidence="1" id="KW-1133">Transmembrane helix</keyword>
<evidence type="ECO:0000313" key="2">
    <source>
        <dbReference type="EMBL" id="MBD8008760.1"/>
    </source>
</evidence>
<protein>
    <submittedName>
        <fullName evidence="2">Uncharacterized protein</fullName>
    </submittedName>
</protein>
<keyword evidence="1" id="KW-0472">Membrane</keyword>
<proteinExistence type="predicted"/>
<dbReference type="Proteomes" id="UP000621930">
    <property type="component" value="Unassembled WGS sequence"/>
</dbReference>
<dbReference type="RefSeq" id="WP_191730647.1">
    <property type="nucleotide sequence ID" value="NZ_JACSPT010000005.1"/>
</dbReference>
<dbReference type="EMBL" id="JACSPT010000005">
    <property type="protein sequence ID" value="MBD8008760.1"/>
    <property type="molecule type" value="Genomic_DNA"/>
</dbReference>
<evidence type="ECO:0000313" key="3">
    <source>
        <dbReference type="Proteomes" id="UP000621930"/>
    </source>
</evidence>
<keyword evidence="1" id="KW-0812">Transmembrane</keyword>
<accession>A0ABR8VVG1</accession>
<organism evidence="2 3">
    <name type="scientific">Acinetobacter pecorum</name>
    <dbReference type="NCBI Taxonomy" id="2762215"/>
    <lineage>
        <taxon>Bacteria</taxon>
        <taxon>Pseudomonadati</taxon>
        <taxon>Pseudomonadota</taxon>
        <taxon>Gammaproteobacteria</taxon>
        <taxon>Moraxellales</taxon>
        <taxon>Moraxellaceae</taxon>
        <taxon>Acinetobacter</taxon>
    </lineage>
</organism>
<comment type="caution">
    <text evidence="2">The sequence shown here is derived from an EMBL/GenBank/DDBJ whole genome shotgun (WGS) entry which is preliminary data.</text>
</comment>
<feature type="transmembrane region" description="Helical" evidence="1">
    <location>
        <begin position="28"/>
        <end position="48"/>
    </location>
</feature>
<feature type="transmembrane region" description="Helical" evidence="1">
    <location>
        <begin position="68"/>
        <end position="88"/>
    </location>
</feature>
<keyword evidence="3" id="KW-1185">Reference proteome</keyword>